<name>A0A4Y2BPM0_ARAVE</name>
<gene>
    <name evidence="1" type="ORF">AVEN_59732_1</name>
</gene>
<evidence type="ECO:0000313" key="2">
    <source>
        <dbReference type="Proteomes" id="UP000499080"/>
    </source>
</evidence>
<reference evidence="1 2" key="1">
    <citation type="journal article" date="2019" name="Sci. Rep.">
        <title>Orb-weaving spider Araneus ventricosus genome elucidates the spidroin gene catalogue.</title>
        <authorList>
            <person name="Kono N."/>
            <person name="Nakamura H."/>
            <person name="Ohtoshi R."/>
            <person name="Moran D.A.P."/>
            <person name="Shinohara A."/>
            <person name="Yoshida Y."/>
            <person name="Fujiwara M."/>
            <person name="Mori M."/>
            <person name="Tomita M."/>
            <person name="Arakawa K."/>
        </authorList>
    </citation>
    <scope>NUCLEOTIDE SEQUENCE [LARGE SCALE GENOMIC DNA]</scope>
</reference>
<comment type="caution">
    <text evidence="1">The sequence shown here is derived from an EMBL/GenBank/DDBJ whole genome shotgun (WGS) entry which is preliminary data.</text>
</comment>
<accession>A0A4Y2BPM0</accession>
<dbReference type="Proteomes" id="UP000499080">
    <property type="component" value="Unassembled WGS sequence"/>
</dbReference>
<dbReference type="EMBL" id="BGPR01000094">
    <property type="protein sequence ID" value="GBL93549.1"/>
    <property type="molecule type" value="Genomic_DNA"/>
</dbReference>
<sequence>MRLGVRLDILGRGRQGAPFKKRKSPSGEKESGWIGVIEAAVSAFQETVELQHLSGDGANQRNIVLTLRRDVVRARGGVCNRTAFRALHLLDVGRDSQSKFWRHRENMAFCPE</sequence>
<protein>
    <submittedName>
        <fullName evidence="1">Uncharacterized protein</fullName>
    </submittedName>
</protein>
<evidence type="ECO:0000313" key="1">
    <source>
        <dbReference type="EMBL" id="GBL93549.1"/>
    </source>
</evidence>
<keyword evidence="2" id="KW-1185">Reference proteome</keyword>
<proteinExistence type="predicted"/>
<organism evidence="1 2">
    <name type="scientific">Araneus ventricosus</name>
    <name type="common">Orbweaver spider</name>
    <name type="synonym">Epeira ventricosa</name>
    <dbReference type="NCBI Taxonomy" id="182803"/>
    <lineage>
        <taxon>Eukaryota</taxon>
        <taxon>Metazoa</taxon>
        <taxon>Ecdysozoa</taxon>
        <taxon>Arthropoda</taxon>
        <taxon>Chelicerata</taxon>
        <taxon>Arachnida</taxon>
        <taxon>Araneae</taxon>
        <taxon>Araneomorphae</taxon>
        <taxon>Entelegynae</taxon>
        <taxon>Araneoidea</taxon>
        <taxon>Araneidae</taxon>
        <taxon>Araneus</taxon>
    </lineage>
</organism>
<dbReference type="AlphaFoldDB" id="A0A4Y2BPM0"/>